<protein>
    <recommendedName>
        <fullName evidence="3">Ribbon-helix-helix protein CopG domain-containing protein</fullName>
    </recommendedName>
</protein>
<gene>
    <name evidence="1" type="ORF">ACIKP9_06985</name>
</gene>
<name>A0ABW8GKP1_9PROT</name>
<accession>A0ABW8GKP1</accession>
<evidence type="ECO:0008006" key="3">
    <source>
        <dbReference type="Google" id="ProtNLM"/>
    </source>
</evidence>
<sequence length="144" mass="17331">MEETPKGKAEVMSLRLNAKLKFELETLSRLEDKSIAQIMVAALNAYLDNQDNWPKGSRWELDQFVWDIYPQFRTLRKMFHPAFNKELTLQEEVILRNIISQGKYWHDKKPRNWTERDNLKYTDLNDVVIFRDWSKLKTNQLNIE</sequence>
<organism evidence="1 2">
    <name type="scientific">Methylobacillus methanolivorans</name>
    <dbReference type="NCBI Taxonomy" id="1848927"/>
    <lineage>
        <taxon>Bacteria</taxon>
        <taxon>Pseudomonadati</taxon>
        <taxon>Pseudomonadota</taxon>
        <taxon>Betaproteobacteria</taxon>
        <taxon>Nitrosomonadales</taxon>
        <taxon>Methylophilaceae</taxon>
        <taxon>Methylobacillus</taxon>
    </lineage>
</organism>
<evidence type="ECO:0000313" key="2">
    <source>
        <dbReference type="Proteomes" id="UP001617669"/>
    </source>
</evidence>
<dbReference type="Proteomes" id="UP001617669">
    <property type="component" value="Unassembled WGS sequence"/>
</dbReference>
<dbReference type="RefSeq" id="WP_400880958.1">
    <property type="nucleotide sequence ID" value="NZ_JBIWXY010000001.1"/>
</dbReference>
<proteinExistence type="predicted"/>
<comment type="caution">
    <text evidence="1">The sequence shown here is derived from an EMBL/GenBank/DDBJ whole genome shotgun (WGS) entry which is preliminary data.</text>
</comment>
<evidence type="ECO:0000313" key="1">
    <source>
        <dbReference type="EMBL" id="MFJ5445971.1"/>
    </source>
</evidence>
<reference evidence="1 2" key="1">
    <citation type="submission" date="2024-11" db="EMBL/GenBank/DDBJ databases">
        <authorList>
            <person name="Kaparullina E.N."/>
            <person name="Delegan Y.A."/>
            <person name="Doronina N.V."/>
        </authorList>
    </citation>
    <scope>NUCLEOTIDE SEQUENCE [LARGE SCALE GENOMIC DNA]</scope>
    <source>
        <strain evidence="1 2">7sh_L</strain>
    </source>
</reference>
<dbReference type="EMBL" id="JBIWXY010000001">
    <property type="protein sequence ID" value="MFJ5445971.1"/>
    <property type="molecule type" value="Genomic_DNA"/>
</dbReference>
<keyword evidence="2" id="KW-1185">Reference proteome</keyword>